<keyword evidence="7" id="KW-1185">Reference proteome</keyword>
<evidence type="ECO:0000256" key="4">
    <source>
        <dbReference type="SAM" id="SignalP"/>
    </source>
</evidence>
<gene>
    <name evidence="6" type="ORF">L0U88_13720</name>
</gene>
<dbReference type="RefSeq" id="WP_234866640.1">
    <property type="nucleotide sequence ID" value="NZ_JAKEVY010000003.1"/>
</dbReference>
<dbReference type="EMBL" id="JAKEVY010000003">
    <property type="protein sequence ID" value="MCF1715691.1"/>
    <property type="molecule type" value="Genomic_DNA"/>
</dbReference>
<sequence>MNDRMGKFFLCFLLLPVSQLLAQPATESRDSTAVQFRLYGSFRGHFAAYNKEVEIQENASRLGFEISAIRKGIRYFAGLEMQVNMFRSATSFNLSASTTGGYLQADRNQDRQLLSSRLGYMGVDLGKWGTVVLGKQRSIYYDITGYTDRFNVFGGGASATYTAGTDGGYTGTGRADQALTYRNSTGRFSYGAQFQFLNSNNNRWLDGLAFNLQVQLIEQLKFGIVVNQSFLNPSLINSGEFIGLKGNPRYYAAGVNYRAGNWEIAGLLSRQQNGDAVNGRIIDPVNGISNPVVVFEAVGGELYFNYHWKKVSVLLGGNYYQPDTDIFTSRGERPINAAFKRRYIIAGAAYQPFRLLKFYSEARIANGTAALGSREPSVFTIGIRLDAEGVFSKKLYD</sequence>
<evidence type="ECO:0000313" key="6">
    <source>
        <dbReference type="EMBL" id="MCF1715691.1"/>
    </source>
</evidence>
<dbReference type="InterPro" id="IPR050298">
    <property type="entry name" value="Gram-neg_bact_OMP"/>
</dbReference>
<feature type="domain" description="Porin" evidence="5">
    <location>
        <begin position="35"/>
        <end position="279"/>
    </location>
</feature>
<comment type="caution">
    <text evidence="6">The sequence shown here is derived from an EMBL/GenBank/DDBJ whole genome shotgun (WGS) entry which is preliminary data.</text>
</comment>
<dbReference type="Pfam" id="PF13609">
    <property type="entry name" value="Porin_4"/>
    <property type="match status" value="1"/>
</dbReference>
<evidence type="ECO:0000256" key="3">
    <source>
        <dbReference type="ARBA" id="ARBA00023136"/>
    </source>
</evidence>
<dbReference type="SUPFAM" id="SSF56935">
    <property type="entry name" value="Porins"/>
    <property type="match status" value="1"/>
</dbReference>
<keyword evidence="2 4" id="KW-0732">Signal</keyword>
<evidence type="ECO:0000256" key="2">
    <source>
        <dbReference type="ARBA" id="ARBA00022729"/>
    </source>
</evidence>
<organism evidence="6 7">
    <name type="scientific">Flavihumibacter fluminis</name>
    <dbReference type="NCBI Taxonomy" id="2909236"/>
    <lineage>
        <taxon>Bacteria</taxon>
        <taxon>Pseudomonadati</taxon>
        <taxon>Bacteroidota</taxon>
        <taxon>Chitinophagia</taxon>
        <taxon>Chitinophagales</taxon>
        <taxon>Chitinophagaceae</taxon>
        <taxon>Flavihumibacter</taxon>
    </lineage>
</organism>
<evidence type="ECO:0000256" key="1">
    <source>
        <dbReference type="ARBA" id="ARBA00004571"/>
    </source>
</evidence>
<dbReference type="Gene3D" id="2.40.160.10">
    <property type="entry name" value="Porin"/>
    <property type="match status" value="1"/>
</dbReference>
<feature type="signal peptide" evidence="4">
    <location>
        <begin position="1"/>
        <end position="22"/>
    </location>
</feature>
<dbReference type="Proteomes" id="UP001200145">
    <property type="component" value="Unassembled WGS sequence"/>
</dbReference>
<protein>
    <submittedName>
        <fullName evidence="6">Porin</fullName>
    </submittedName>
</protein>
<comment type="subcellular location">
    <subcellularLocation>
        <location evidence="1">Cell outer membrane</location>
        <topology evidence="1">Multi-pass membrane protein</topology>
    </subcellularLocation>
</comment>
<dbReference type="PANTHER" id="PTHR34501:SF2">
    <property type="entry name" value="OUTER MEMBRANE PORIN F-RELATED"/>
    <property type="match status" value="1"/>
</dbReference>
<evidence type="ECO:0000313" key="7">
    <source>
        <dbReference type="Proteomes" id="UP001200145"/>
    </source>
</evidence>
<accession>A0ABS9BM31</accession>
<dbReference type="InterPro" id="IPR023614">
    <property type="entry name" value="Porin_dom_sf"/>
</dbReference>
<feature type="chain" id="PRO_5046978106" evidence="4">
    <location>
        <begin position="23"/>
        <end position="397"/>
    </location>
</feature>
<name>A0ABS9BM31_9BACT</name>
<dbReference type="PANTHER" id="PTHR34501">
    <property type="entry name" value="PROTEIN YDDL-RELATED"/>
    <property type="match status" value="1"/>
</dbReference>
<proteinExistence type="predicted"/>
<reference evidence="6 7" key="1">
    <citation type="submission" date="2022-01" db="EMBL/GenBank/DDBJ databases">
        <title>Flavihumibacter sp. nov., isolated from sediment of a river.</title>
        <authorList>
            <person name="Liu H."/>
        </authorList>
    </citation>
    <scope>NUCLEOTIDE SEQUENCE [LARGE SCALE GENOMIC DNA]</scope>
    <source>
        <strain evidence="6 7">RY-1</strain>
    </source>
</reference>
<keyword evidence="3" id="KW-0472">Membrane</keyword>
<dbReference type="InterPro" id="IPR033900">
    <property type="entry name" value="Gram_neg_porin_domain"/>
</dbReference>
<evidence type="ECO:0000259" key="5">
    <source>
        <dbReference type="Pfam" id="PF13609"/>
    </source>
</evidence>